<comment type="caution">
    <text evidence="8">The sequence shown here is derived from an EMBL/GenBank/DDBJ whole genome shotgun (WGS) entry which is preliminary data.</text>
</comment>
<feature type="transmembrane region" description="Helical" evidence="6">
    <location>
        <begin position="228"/>
        <end position="246"/>
    </location>
</feature>
<dbReference type="Gene3D" id="1.20.1250.20">
    <property type="entry name" value="MFS general substrate transporter like domains"/>
    <property type="match status" value="1"/>
</dbReference>
<dbReference type="AlphaFoldDB" id="A0A3E2H7N4"/>
<feature type="non-terminal residue" evidence="8">
    <location>
        <position position="1"/>
    </location>
</feature>
<keyword evidence="4 6" id="KW-0472">Membrane</keyword>
<evidence type="ECO:0000259" key="7">
    <source>
        <dbReference type="PROSITE" id="PS50850"/>
    </source>
</evidence>
<reference evidence="8 9" key="1">
    <citation type="submission" date="2018-05" db="EMBL/GenBank/DDBJ databases">
        <title>Draft genome sequence of Scytalidium lignicola DSM 105466, a ubiquitous saprotrophic fungus.</title>
        <authorList>
            <person name="Buettner E."/>
            <person name="Gebauer A.M."/>
            <person name="Hofrichter M."/>
            <person name="Liers C."/>
            <person name="Kellner H."/>
        </authorList>
    </citation>
    <scope>NUCLEOTIDE SEQUENCE [LARGE SCALE GENOMIC DNA]</scope>
    <source>
        <strain evidence="8 9">DSM 105466</strain>
    </source>
</reference>
<keyword evidence="3 6" id="KW-1133">Transmembrane helix</keyword>
<feature type="transmembrane region" description="Helical" evidence="6">
    <location>
        <begin position="382"/>
        <end position="406"/>
    </location>
</feature>
<feature type="transmembrane region" description="Helical" evidence="6">
    <location>
        <begin position="67"/>
        <end position="87"/>
    </location>
</feature>
<name>A0A3E2H7N4_SCYLI</name>
<feature type="transmembrane region" description="Helical" evidence="6">
    <location>
        <begin position="197"/>
        <end position="222"/>
    </location>
</feature>
<dbReference type="InterPro" id="IPR020846">
    <property type="entry name" value="MFS_dom"/>
</dbReference>
<dbReference type="InterPro" id="IPR036259">
    <property type="entry name" value="MFS_trans_sf"/>
</dbReference>
<dbReference type="Pfam" id="PF07690">
    <property type="entry name" value="MFS_1"/>
    <property type="match status" value="1"/>
</dbReference>
<feature type="transmembrane region" description="Helical" evidence="6">
    <location>
        <begin position="107"/>
        <end position="126"/>
    </location>
</feature>
<evidence type="ECO:0000313" key="8">
    <source>
        <dbReference type="EMBL" id="RFU29416.1"/>
    </source>
</evidence>
<proteinExistence type="predicted"/>
<gene>
    <name evidence="8" type="ORF">B7463_g6924</name>
</gene>
<feature type="transmembrane region" description="Helical" evidence="6">
    <location>
        <begin position="445"/>
        <end position="466"/>
    </location>
</feature>
<feature type="transmembrane region" description="Helical" evidence="6">
    <location>
        <begin position="412"/>
        <end position="433"/>
    </location>
</feature>
<dbReference type="PANTHER" id="PTHR23502:SF181">
    <property type="entry name" value="MAJOR FACILITATOR SUPERFAMILY (MFS) PROFILE DOMAIN-CONTAINING PROTEIN"/>
    <property type="match status" value="1"/>
</dbReference>
<feature type="transmembrane region" description="Helical" evidence="6">
    <location>
        <begin position="305"/>
        <end position="325"/>
    </location>
</feature>
<feature type="transmembrane region" description="Helical" evidence="6">
    <location>
        <begin position="337"/>
        <end position="361"/>
    </location>
</feature>
<organism evidence="8 9">
    <name type="scientific">Scytalidium lignicola</name>
    <name type="common">Hyphomycete</name>
    <dbReference type="NCBI Taxonomy" id="5539"/>
    <lineage>
        <taxon>Eukaryota</taxon>
        <taxon>Fungi</taxon>
        <taxon>Dikarya</taxon>
        <taxon>Ascomycota</taxon>
        <taxon>Pezizomycotina</taxon>
        <taxon>Leotiomycetes</taxon>
        <taxon>Leotiomycetes incertae sedis</taxon>
        <taxon>Scytalidium</taxon>
    </lineage>
</organism>
<evidence type="ECO:0000256" key="3">
    <source>
        <dbReference type="ARBA" id="ARBA00022989"/>
    </source>
</evidence>
<dbReference type="OMA" id="HERSYWE"/>
<dbReference type="GO" id="GO:0005886">
    <property type="term" value="C:plasma membrane"/>
    <property type="evidence" value="ECO:0007669"/>
    <property type="project" value="TreeGrafter"/>
</dbReference>
<evidence type="ECO:0000313" key="9">
    <source>
        <dbReference type="Proteomes" id="UP000258309"/>
    </source>
</evidence>
<protein>
    <recommendedName>
        <fullName evidence="7">Major facilitator superfamily (MFS) profile domain-containing protein</fullName>
    </recommendedName>
</protein>
<feature type="transmembrane region" description="Helical" evidence="6">
    <location>
        <begin position="472"/>
        <end position="495"/>
    </location>
</feature>
<feature type="transmembrane region" description="Helical" evidence="6">
    <location>
        <begin position="138"/>
        <end position="159"/>
    </location>
</feature>
<evidence type="ECO:0000256" key="4">
    <source>
        <dbReference type="ARBA" id="ARBA00023136"/>
    </source>
</evidence>
<dbReference type="PROSITE" id="PS50850">
    <property type="entry name" value="MFS"/>
    <property type="match status" value="1"/>
</dbReference>
<dbReference type="InterPro" id="IPR011701">
    <property type="entry name" value="MFS"/>
</dbReference>
<feature type="transmembrane region" description="Helical" evidence="6">
    <location>
        <begin position="171"/>
        <end position="190"/>
    </location>
</feature>
<evidence type="ECO:0000256" key="6">
    <source>
        <dbReference type="SAM" id="Phobius"/>
    </source>
</evidence>
<feature type="domain" description="Major facilitator superfamily (MFS) profile" evidence="7">
    <location>
        <begin position="72"/>
        <end position="492"/>
    </location>
</feature>
<keyword evidence="2 6" id="KW-0812">Transmembrane</keyword>
<feature type="compositionally biased region" description="Basic and acidic residues" evidence="5">
    <location>
        <begin position="1"/>
        <end position="32"/>
    </location>
</feature>
<dbReference type="STRING" id="5539.A0A3E2H7N4"/>
<dbReference type="EMBL" id="NCSJ02000129">
    <property type="protein sequence ID" value="RFU29416.1"/>
    <property type="molecule type" value="Genomic_DNA"/>
</dbReference>
<evidence type="ECO:0000256" key="1">
    <source>
        <dbReference type="ARBA" id="ARBA00004141"/>
    </source>
</evidence>
<keyword evidence="9" id="KW-1185">Reference proteome</keyword>
<evidence type="ECO:0000256" key="2">
    <source>
        <dbReference type="ARBA" id="ARBA00022692"/>
    </source>
</evidence>
<dbReference type="OrthoDB" id="2585655at2759"/>
<comment type="subcellular location">
    <subcellularLocation>
        <location evidence="1">Membrane</location>
        <topology evidence="1">Multi-pass membrane protein</topology>
    </subcellularLocation>
</comment>
<evidence type="ECO:0000256" key="5">
    <source>
        <dbReference type="SAM" id="MobiDB-lite"/>
    </source>
</evidence>
<dbReference type="PANTHER" id="PTHR23502">
    <property type="entry name" value="MAJOR FACILITATOR SUPERFAMILY"/>
    <property type="match status" value="1"/>
</dbReference>
<feature type="non-terminal residue" evidence="8">
    <location>
        <position position="512"/>
    </location>
</feature>
<accession>A0A3E2H7N4</accession>
<dbReference type="SUPFAM" id="SSF103473">
    <property type="entry name" value="MFS general substrate transporter"/>
    <property type="match status" value="1"/>
</dbReference>
<sequence>MPKDIGKAGDMHAEEEQSYIKESVQHLEKDEGNSSDGTVAPKVDQHGLPLVPQPSNFKDDPLNWPAWLKWAVLIQVGFMAFLGPFDSAVINPSLVLLSKAMDKNSKVVAYSTTTAIIFGGISSFIWTPLTNVYGRRPITLIAILMTIIGSIGSACSPSFGPLVGTRAITGFGFGGMMSVGTAVVNDLFFLHERGEKTGVYVIFVTNGAHVAALIGGFLGQAAGWQWDYWLGAVVTGASFTVALFLFPETLFSRDPEFLATRKHERSYWEMLFNLKGNLIPGRQLHAGDFLHSFYMLKYPSVTFTFWYYTWAWTFINILPAISLATIYTKEYHLKSGPIGACLGISLIIGSVLGEMCAGKLSDYIMFRLAKRNNDIRKPEFRLYLSILSAFFMPVGIIIFGACVGRTGFVPPLVGLGVGVFGLQIASTCLYAYVSDCYKPQTPESGVLFNLSRGLSFVVGFFALPFADKIGYVWAWFTFAAILFVFFLPVGSLIIYGERWRNKIGNPEFHRFM</sequence>
<dbReference type="Proteomes" id="UP000258309">
    <property type="component" value="Unassembled WGS sequence"/>
</dbReference>
<dbReference type="GO" id="GO:0022857">
    <property type="term" value="F:transmembrane transporter activity"/>
    <property type="evidence" value="ECO:0007669"/>
    <property type="project" value="InterPro"/>
</dbReference>
<feature type="region of interest" description="Disordered" evidence="5">
    <location>
        <begin position="1"/>
        <end position="45"/>
    </location>
</feature>